<evidence type="ECO:0000313" key="9">
    <source>
        <dbReference type="Proteomes" id="UP000316921"/>
    </source>
</evidence>
<dbReference type="GO" id="GO:0046872">
    <property type="term" value="F:metal ion binding"/>
    <property type="evidence" value="ECO:0007669"/>
    <property type="project" value="UniProtKB-KW"/>
</dbReference>
<dbReference type="Gene3D" id="3.10.20.30">
    <property type="match status" value="1"/>
</dbReference>
<keyword evidence="3" id="KW-0479">Metal-binding</keyword>
<comment type="cofactor">
    <cofactor evidence="6">
        <name>[2Fe-2S] cluster</name>
        <dbReference type="ChEBI" id="CHEBI:190135"/>
    </cofactor>
</comment>
<evidence type="ECO:0000256" key="2">
    <source>
        <dbReference type="ARBA" id="ARBA00022714"/>
    </source>
</evidence>
<dbReference type="Pfam" id="PF00111">
    <property type="entry name" value="Fer2"/>
    <property type="match status" value="1"/>
</dbReference>
<sequence>MGGSNPFIRQAETRLPTRSYRMTFMPEGKVVEVDPSKLPYSRDGLPGSVLEIAGGNGVDIDHACGGVCACSTCHVIIREGLESCNEASDDEEDQLDHAPGLTTESRLACQTVPDGSCDVVVEIPGWNRNLVSEDHH</sequence>
<dbReference type="AlphaFoldDB" id="A0A518BHW6"/>
<dbReference type="PRINTS" id="PR00355">
    <property type="entry name" value="ADRENODOXIN"/>
</dbReference>
<dbReference type="InterPro" id="IPR001055">
    <property type="entry name" value="Adrenodoxin-like"/>
</dbReference>
<reference evidence="8 9" key="1">
    <citation type="submission" date="2019-02" db="EMBL/GenBank/DDBJ databases">
        <title>Deep-cultivation of Planctomycetes and their phenomic and genomic characterization uncovers novel biology.</title>
        <authorList>
            <person name="Wiegand S."/>
            <person name="Jogler M."/>
            <person name="Boedeker C."/>
            <person name="Pinto D."/>
            <person name="Vollmers J."/>
            <person name="Rivas-Marin E."/>
            <person name="Kohn T."/>
            <person name="Peeters S.H."/>
            <person name="Heuer A."/>
            <person name="Rast P."/>
            <person name="Oberbeckmann S."/>
            <person name="Bunk B."/>
            <person name="Jeske O."/>
            <person name="Meyerdierks A."/>
            <person name="Storesund J.E."/>
            <person name="Kallscheuer N."/>
            <person name="Luecker S."/>
            <person name="Lage O.M."/>
            <person name="Pohl T."/>
            <person name="Merkel B.J."/>
            <person name="Hornburger P."/>
            <person name="Mueller R.-W."/>
            <person name="Bruemmer F."/>
            <person name="Labrenz M."/>
            <person name="Spormann A.M."/>
            <person name="Op den Camp H."/>
            <person name="Overmann J."/>
            <person name="Amann R."/>
            <person name="Jetten M.S.M."/>
            <person name="Mascher T."/>
            <person name="Medema M.H."/>
            <person name="Devos D.P."/>
            <person name="Kaster A.-K."/>
            <person name="Ovreas L."/>
            <person name="Rohde M."/>
            <person name="Galperin M.Y."/>
            <person name="Jogler C."/>
        </authorList>
    </citation>
    <scope>NUCLEOTIDE SEQUENCE [LARGE SCALE GENOMIC DNA]</scope>
    <source>
        <strain evidence="8 9">Pla133</strain>
    </source>
</reference>
<dbReference type="InterPro" id="IPR001041">
    <property type="entry name" value="2Fe-2S_ferredoxin-type"/>
</dbReference>
<dbReference type="PROSITE" id="PS51085">
    <property type="entry name" value="2FE2S_FER_2"/>
    <property type="match status" value="1"/>
</dbReference>
<dbReference type="InterPro" id="IPR036010">
    <property type="entry name" value="2Fe-2S_ferredoxin-like_sf"/>
</dbReference>
<organism evidence="8 9">
    <name type="scientific">Engelhardtia mirabilis</name>
    <dbReference type="NCBI Taxonomy" id="2528011"/>
    <lineage>
        <taxon>Bacteria</taxon>
        <taxon>Pseudomonadati</taxon>
        <taxon>Planctomycetota</taxon>
        <taxon>Planctomycetia</taxon>
        <taxon>Planctomycetia incertae sedis</taxon>
        <taxon>Engelhardtia</taxon>
    </lineage>
</organism>
<evidence type="ECO:0000313" key="8">
    <source>
        <dbReference type="EMBL" id="QDU66544.1"/>
    </source>
</evidence>
<name>A0A518BHW6_9BACT</name>
<dbReference type="PANTHER" id="PTHR23426:SF65">
    <property type="entry name" value="FERREDOXIN-2, MITOCHONDRIAL"/>
    <property type="match status" value="1"/>
</dbReference>
<dbReference type="EMBL" id="CP036287">
    <property type="protein sequence ID" value="QDU66544.1"/>
    <property type="molecule type" value="Genomic_DNA"/>
</dbReference>
<keyword evidence="4" id="KW-0408">Iron</keyword>
<evidence type="ECO:0000256" key="3">
    <source>
        <dbReference type="ARBA" id="ARBA00022723"/>
    </source>
</evidence>
<evidence type="ECO:0000256" key="6">
    <source>
        <dbReference type="ARBA" id="ARBA00034078"/>
    </source>
</evidence>
<dbReference type="InterPro" id="IPR012675">
    <property type="entry name" value="Beta-grasp_dom_sf"/>
</dbReference>
<proteinExistence type="inferred from homology"/>
<dbReference type="CDD" id="cd00207">
    <property type="entry name" value="fer2"/>
    <property type="match status" value="1"/>
</dbReference>
<dbReference type="RefSeq" id="WP_145064371.1">
    <property type="nucleotide sequence ID" value="NZ_CP036287.1"/>
</dbReference>
<dbReference type="KEGG" id="pbap:Pla133_16200"/>
<gene>
    <name evidence="8" type="primary">fdx</name>
    <name evidence="8" type="ORF">Pla133_16200</name>
</gene>
<dbReference type="SUPFAM" id="SSF54292">
    <property type="entry name" value="2Fe-2S ferredoxin-like"/>
    <property type="match status" value="1"/>
</dbReference>
<evidence type="ECO:0000256" key="5">
    <source>
        <dbReference type="ARBA" id="ARBA00023014"/>
    </source>
</evidence>
<feature type="domain" description="2Fe-2S ferredoxin-type" evidence="7">
    <location>
        <begin position="20"/>
        <end position="127"/>
    </location>
</feature>
<protein>
    <submittedName>
        <fullName evidence="8">2Fe-2S ferredoxin</fullName>
    </submittedName>
</protein>
<dbReference type="PANTHER" id="PTHR23426">
    <property type="entry name" value="FERREDOXIN/ADRENODOXIN"/>
    <property type="match status" value="1"/>
</dbReference>
<keyword evidence="2" id="KW-0001">2Fe-2S</keyword>
<evidence type="ECO:0000259" key="7">
    <source>
        <dbReference type="PROSITE" id="PS51085"/>
    </source>
</evidence>
<evidence type="ECO:0000256" key="4">
    <source>
        <dbReference type="ARBA" id="ARBA00023004"/>
    </source>
</evidence>
<dbReference type="GO" id="GO:0051537">
    <property type="term" value="F:2 iron, 2 sulfur cluster binding"/>
    <property type="evidence" value="ECO:0007669"/>
    <property type="project" value="UniProtKB-KW"/>
</dbReference>
<keyword evidence="9" id="KW-1185">Reference proteome</keyword>
<dbReference type="GO" id="GO:0009055">
    <property type="term" value="F:electron transfer activity"/>
    <property type="evidence" value="ECO:0007669"/>
    <property type="project" value="TreeGrafter"/>
</dbReference>
<evidence type="ECO:0000256" key="1">
    <source>
        <dbReference type="ARBA" id="ARBA00010914"/>
    </source>
</evidence>
<keyword evidence="5" id="KW-0411">Iron-sulfur</keyword>
<dbReference type="Proteomes" id="UP000316921">
    <property type="component" value="Chromosome"/>
</dbReference>
<dbReference type="GO" id="GO:0140647">
    <property type="term" value="P:P450-containing electron transport chain"/>
    <property type="evidence" value="ECO:0007669"/>
    <property type="project" value="InterPro"/>
</dbReference>
<comment type="similarity">
    <text evidence="1">Belongs to the adrenodoxin/putidaredoxin family.</text>
</comment>
<accession>A0A518BHW6</accession>